<keyword evidence="3" id="KW-1185">Reference proteome</keyword>
<comment type="caution">
    <text evidence="2">The sequence shown here is derived from an EMBL/GenBank/DDBJ whole genome shotgun (WGS) entry which is preliminary data.</text>
</comment>
<proteinExistence type="predicted"/>
<dbReference type="InterPro" id="IPR007842">
    <property type="entry name" value="HEPN_dom"/>
</dbReference>
<evidence type="ECO:0000313" key="3">
    <source>
        <dbReference type="Proteomes" id="UP001243009"/>
    </source>
</evidence>
<accession>A0ABT9DUL6</accession>
<sequence>MTPEAAKIMAKAADLLTRGRAMVAAGLGEDAGRSAYLAAFNAARALIWERTGRLVQTHRGVRSEFHRVMRGIILADANLLVFLSRAYAFKTRADYDTEPSPGITLDQAAAALAEAERFIAAIAALLDSPAPDGA</sequence>
<dbReference type="Proteomes" id="UP001243009">
    <property type="component" value="Unassembled WGS sequence"/>
</dbReference>
<name>A0ABT9DUL6_9PROT</name>
<evidence type="ECO:0000313" key="2">
    <source>
        <dbReference type="EMBL" id="MDO9707592.1"/>
    </source>
</evidence>
<dbReference type="EMBL" id="JAUTWS010000003">
    <property type="protein sequence ID" value="MDO9707592.1"/>
    <property type="molecule type" value="Genomic_DNA"/>
</dbReference>
<dbReference type="Pfam" id="PF05168">
    <property type="entry name" value="HEPN"/>
    <property type="match status" value="1"/>
</dbReference>
<reference evidence="2 3" key="1">
    <citation type="submission" date="2023-08" db="EMBL/GenBank/DDBJ databases">
        <title>The draft genome sequence of Paracraurococcus sp. LOR1-02.</title>
        <authorList>
            <person name="Kingkaew E."/>
            <person name="Tanasupawat S."/>
        </authorList>
    </citation>
    <scope>NUCLEOTIDE SEQUENCE [LARGE SCALE GENOMIC DNA]</scope>
    <source>
        <strain evidence="2 3">LOR1-02</strain>
    </source>
</reference>
<dbReference type="Gene3D" id="1.20.120.330">
    <property type="entry name" value="Nucleotidyltransferases domain 2"/>
    <property type="match status" value="1"/>
</dbReference>
<organism evidence="2 3">
    <name type="scientific">Paracraurococcus lichenis</name>
    <dbReference type="NCBI Taxonomy" id="3064888"/>
    <lineage>
        <taxon>Bacteria</taxon>
        <taxon>Pseudomonadati</taxon>
        <taxon>Pseudomonadota</taxon>
        <taxon>Alphaproteobacteria</taxon>
        <taxon>Acetobacterales</taxon>
        <taxon>Roseomonadaceae</taxon>
        <taxon>Paracraurococcus</taxon>
    </lineage>
</organism>
<protein>
    <submittedName>
        <fullName evidence="2">HEPN domain-containing protein</fullName>
    </submittedName>
</protein>
<dbReference type="RefSeq" id="WP_305102462.1">
    <property type="nucleotide sequence ID" value="NZ_JAUTWS010000003.1"/>
</dbReference>
<gene>
    <name evidence="2" type="ORF">Q7A36_04485</name>
</gene>
<feature type="domain" description="HEPN" evidence="1">
    <location>
        <begin position="8"/>
        <end position="121"/>
    </location>
</feature>
<evidence type="ECO:0000259" key="1">
    <source>
        <dbReference type="Pfam" id="PF05168"/>
    </source>
</evidence>